<feature type="site" description="Transition state stabilizer" evidence="9">
    <location>
        <position position="133"/>
    </location>
</feature>
<feature type="binding site" evidence="9">
    <location>
        <begin position="132"/>
        <end position="135"/>
    </location>
    <ligand>
        <name>4-CDP-2-C-methyl-D-erythritol 2-phosphate</name>
        <dbReference type="ChEBI" id="CHEBI:57919"/>
    </ligand>
</feature>
<feature type="site" description="Transition state stabilizer" evidence="9">
    <location>
        <position position="34"/>
    </location>
</feature>
<evidence type="ECO:0000256" key="4">
    <source>
        <dbReference type="ARBA" id="ARBA00011233"/>
    </source>
</evidence>
<dbReference type="HAMAP" id="MF_00107">
    <property type="entry name" value="IspF"/>
    <property type="match status" value="1"/>
</dbReference>
<comment type="pathway">
    <text evidence="2 9">Isoprenoid biosynthesis; isopentenyl diphosphate biosynthesis via DXP pathway; isopentenyl diphosphate from 1-deoxy-D-xylulose 5-phosphate: step 4/6.</text>
</comment>
<dbReference type="Proteomes" id="UP001138768">
    <property type="component" value="Unassembled WGS sequence"/>
</dbReference>
<evidence type="ECO:0000256" key="1">
    <source>
        <dbReference type="ARBA" id="ARBA00000200"/>
    </source>
</evidence>
<evidence type="ECO:0000256" key="8">
    <source>
        <dbReference type="ARBA" id="ARBA00023239"/>
    </source>
</evidence>
<dbReference type="NCBIfam" id="TIGR00151">
    <property type="entry name" value="ispF"/>
    <property type="match status" value="1"/>
</dbReference>
<feature type="domain" description="2-C-methyl-D-erythritol 2,4-cyclodiphosphate synthase" evidence="11">
    <location>
        <begin position="1"/>
        <end position="154"/>
    </location>
</feature>
<dbReference type="GO" id="GO:0046872">
    <property type="term" value="F:metal ion binding"/>
    <property type="evidence" value="ECO:0007669"/>
    <property type="project" value="UniProtKB-KW"/>
</dbReference>
<keyword evidence="8 9" id="KW-0456">Lyase</keyword>
<dbReference type="GO" id="GO:0016114">
    <property type="term" value="P:terpenoid biosynthetic process"/>
    <property type="evidence" value="ECO:0007669"/>
    <property type="project" value="InterPro"/>
</dbReference>
<evidence type="ECO:0000256" key="10">
    <source>
        <dbReference type="RuleBase" id="RU004395"/>
    </source>
</evidence>
<dbReference type="EMBL" id="NRRY01000003">
    <property type="protein sequence ID" value="MBK1617343.1"/>
    <property type="molecule type" value="Genomic_DNA"/>
</dbReference>
<evidence type="ECO:0000313" key="12">
    <source>
        <dbReference type="EMBL" id="MBK1617343.1"/>
    </source>
</evidence>
<dbReference type="AlphaFoldDB" id="A0A9X0W6U7"/>
<comment type="caution">
    <text evidence="12">The sequence shown here is derived from an EMBL/GenBank/DDBJ whole genome shotgun (WGS) entry which is preliminary data.</text>
</comment>
<dbReference type="InterPro" id="IPR036571">
    <property type="entry name" value="MECDP_synthase_sf"/>
</dbReference>
<comment type="subunit">
    <text evidence="4 9">Homotrimer.</text>
</comment>
<evidence type="ECO:0000256" key="7">
    <source>
        <dbReference type="ARBA" id="ARBA00023229"/>
    </source>
</evidence>
<feature type="binding site" evidence="9">
    <location>
        <begin position="56"/>
        <end position="58"/>
    </location>
    <ligand>
        <name>4-CDP-2-C-methyl-D-erythritol 2-phosphate</name>
        <dbReference type="ChEBI" id="CHEBI:57919"/>
    </ligand>
</feature>
<dbReference type="Pfam" id="PF02542">
    <property type="entry name" value="YgbB"/>
    <property type="match status" value="1"/>
</dbReference>
<dbReference type="Gene3D" id="3.30.1330.50">
    <property type="entry name" value="2-C-methyl-D-erythritol 2,4-cyclodiphosphate synthase"/>
    <property type="match status" value="1"/>
</dbReference>
<evidence type="ECO:0000256" key="3">
    <source>
        <dbReference type="ARBA" id="ARBA00008480"/>
    </source>
</evidence>
<dbReference type="GO" id="GO:0019288">
    <property type="term" value="P:isopentenyl diphosphate biosynthetic process, methylerythritol 4-phosphate pathway"/>
    <property type="evidence" value="ECO:0007669"/>
    <property type="project" value="UniProtKB-UniRule"/>
</dbReference>
<evidence type="ECO:0000256" key="2">
    <source>
        <dbReference type="ARBA" id="ARBA00004709"/>
    </source>
</evidence>
<feature type="binding site" evidence="9">
    <location>
        <position position="10"/>
    </location>
    <ligand>
        <name>a divalent metal cation</name>
        <dbReference type="ChEBI" id="CHEBI:60240"/>
    </ligand>
</feature>
<dbReference type="GO" id="GO:0008685">
    <property type="term" value="F:2-C-methyl-D-erythritol 2,4-cyclodiphosphate synthase activity"/>
    <property type="evidence" value="ECO:0007669"/>
    <property type="project" value="UniProtKB-UniRule"/>
</dbReference>
<feature type="binding site" evidence="9">
    <location>
        <position position="139"/>
    </location>
    <ligand>
        <name>4-CDP-2-C-methyl-D-erythritol 2-phosphate</name>
        <dbReference type="ChEBI" id="CHEBI:57919"/>
    </ligand>
</feature>
<feature type="binding site" evidence="9">
    <location>
        <position position="42"/>
    </location>
    <ligand>
        <name>a divalent metal cation</name>
        <dbReference type="ChEBI" id="CHEBI:60240"/>
    </ligand>
</feature>
<evidence type="ECO:0000256" key="6">
    <source>
        <dbReference type="ARBA" id="ARBA00022723"/>
    </source>
</evidence>
<dbReference type="EC" id="4.6.1.12" evidence="5 9"/>
<comment type="catalytic activity">
    <reaction evidence="1 9 10">
        <text>4-CDP-2-C-methyl-D-erythritol 2-phosphate = 2-C-methyl-D-erythritol 2,4-cyclic diphosphate + CMP</text>
        <dbReference type="Rhea" id="RHEA:23864"/>
        <dbReference type="ChEBI" id="CHEBI:57919"/>
        <dbReference type="ChEBI" id="CHEBI:58483"/>
        <dbReference type="ChEBI" id="CHEBI:60377"/>
        <dbReference type="EC" id="4.6.1.12"/>
    </reaction>
</comment>
<dbReference type="SUPFAM" id="SSF69765">
    <property type="entry name" value="IpsF-like"/>
    <property type="match status" value="1"/>
</dbReference>
<dbReference type="PROSITE" id="PS01350">
    <property type="entry name" value="ISPF"/>
    <property type="match status" value="1"/>
</dbReference>
<accession>A0A9X0W6U7</accession>
<proteinExistence type="inferred from homology"/>
<evidence type="ECO:0000256" key="5">
    <source>
        <dbReference type="ARBA" id="ARBA00012579"/>
    </source>
</evidence>
<comment type="similarity">
    <text evidence="3 9 10">Belongs to the IspF family.</text>
</comment>
<evidence type="ECO:0000259" key="11">
    <source>
        <dbReference type="Pfam" id="PF02542"/>
    </source>
</evidence>
<dbReference type="RefSeq" id="WP_200238171.1">
    <property type="nucleotide sequence ID" value="NZ_NRRY01000003.1"/>
</dbReference>
<feature type="binding site" evidence="9">
    <location>
        <begin position="61"/>
        <end position="65"/>
    </location>
    <ligand>
        <name>4-CDP-2-C-methyl-D-erythritol 2-phosphate</name>
        <dbReference type="ChEBI" id="CHEBI:57919"/>
    </ligand>
</feature>
<evidence type="ECO:0000256" key="9">
    <source>
        <dbReference type="HAMAP-Rule" id="MF_00107"/>
    </source>
</evidence>
<keyword evidence="7 9" id="KW-0414">Isoprene biosynthesis</keyword>
<feature type="binding site" evidence="9">
    <location>
        <begin position="8"/>
        <end position="10"/>
    </location>
    <ligand>
        <name>4-CDP-2-C-methyl-D-erythritol 2-phosphate</name>
        <dbReference type="ChEBI" id="CHEBI:57919"/>
    </ligand>
</feature>
<feature type="binding site" evidence="9">
    <location>
        <position position="142"/>
    </location>
    <ligand>
        <name>4-CDP-2-C-methyl-D-erythritol 2-phosphate</name>
        <dbReference type="ChEBI" id="CHEBI:57919"/>
    </ligand>
</feature>
<keyword evidence="13" id="KW-1185">Reference proteome</keyword>
<feature type="binding site" evidence="9">
    <location>
        <begin position="34"/>
        <end position="35"/>
    </location>
    <ligand>
        <name>4-CDP-2-C-methyl-D-erythritol 2-phosphate</name>
        <dbReference type="ChEBI" id="CHEBI:57919"/>
    </ligand>
</feature>
<reference evidence="12 13" key="1">
    <citation type="journal article" date="2020" name="Microorganisms">
        <title>Osmotic Adaptation and Compatible Solute Biosynthesis of Phototrophic Bacteria as Revealed from Genome Analyses.</title>
        <authorList>
            <person name="Imhoff J.F."/>
            <person name="Rahn T."/>
            <person name="Kunzel S."/>
            <person name="Keller A."/>
            <person name="Neulinger S.C."/>
        </authorList>
    </citation>
    <scope>NUCLEOTIDE SEQUENCE [LARGE SCALE GENOMIC DNA]</scope>
    <source>
        <strain evidence="12 13">DSM 25653</strain>
    </source>
</reference>
<dbReference type="CDD" id="cd00554">
    <property type="entry name" value="MECDP_synthase"/>
    <property type="match status" value="1"/>
</dbReference>
<comment type="function">
    <text evidence="9">Involved in the biosynthesis of isopentenyl diphosphate (IPP) and dimethylallyl diphosphate (DMAPP), two major building blocks of isoprenoid compounds. Catalyzes the conversion of 4-diphosphocytidyl-2-C-methyl-D-erythritol 2-phosphate (CDP-ME2P) to 2-C-methyl-D-erythritol 2,4-cyclodiphosphate (ME-CPP) with a corresponding release of cytidine 5-monophosphate (CMP).</text>
</comment>
<feature type="binding site" evidence="9">
    <location>
        <position position="8"/>
    </location>
    <ligand>
        <name>a divalent metal cation</name>
        <dbReference type="ChEBI" id="CHEBI:60240"/>
    </ligand>
</feature>
<name>A0A9X0W6U7_9GAMM</name>
<dbReference type="InterPro" id="IPR003526">
    <property type="entry name" value="MECDP_synthase"/>
</dbReference>
<dbReference type="InterPro" id="IPR020555">
    <property type="entry name" value="MECDP_synthase_CS"/>
</dbReference>
<comment type="caution">
    <text evidence="9">Lacks conserved residue(s) required for the propagation of feature annotation.</text>
</comment>
<comment type="cofactor">
    <cofactor evidence="9">
        <name>a divalent metal cation</name>
        <dbReference type="ChEBI" id="CHEBI:60240"/>
    </cofactor>
    <text evidence="9">Binds 1 divalent metal cation per subunit.</text>
</comment>
<organism evidence="12 13">
    <name type="scientific">Lamprobacter modestohalophilus</name>
    <dbReference type="NCBI Taxonomy" id="1064514"/>
    <lineage>
        <taxon>Bacteria</taxon>
        <taxon>Pseudomonadati</taxon>
        <taxon>Pseudomonadota</taxon>
        <taxon>Gammaproteobacteria</taxon>
        <taxon>Chromatiales</taxon>
        <taxon>Chromatiaceae</taxon>
        <taxon>Lamprobacter</taxon>
    </lineage>
</organism>
<dbReference type="PANTHER" id="PTHR43181">
    <property type="entry name" value="2-C-METHYL-D-ERYTHRITOL 2,4-CYCLODIPHOSPHATE SYNTHASE, CHLOROPLASTIC"/>
    <property type="match status" value="1"/>
</dbReference>
<sequence>MLIGQGIDAHRFAPDRRLMLGGVEVPHHLGLEAHSDGDVLLHALCDALLGAAGLGDIGHHFPDSDAAFKDIDSRVLLRRVMQSLAERDLRVHNADLTLVAQSPKLAPHIVSMRDCIAADLGLAVARVNVKATTSERMGFTGRGEGIAAFAVVLLDDAGTTGTAAAR</sequence>
<keyword evidence="6 9" id="KW-0479">Metal-binding</keyword>
<gene>
    <name evidence="9" type="primary">ispF</name>
    <name evidence="12" type="ORF">CKO42_02515</name>
</gene>
<protein>
    <recommendedName>
        <fullName evidence="5 9">2-C-methyl-D-erythritol 2,4-cyclodiphosphate synthase</fullName>
        <shortName evidence="9">MECDP-synthase</shortName>
        <shortName evidence="9">MECPP-synthase</shortName>
        <shortName evidence="9">MECPS</shortName>
        <ecNumber evidence="5 9">4.6.1.12</ecNumber>
    </recommendedName>
</protein>
<evidence type="ECO:0000313" key="13">
    <source>
        <dbReference type="Proteomes" id="UP001138768"/>
    </source>
</evidence>
<dbReference type="PANTHER" id="PTHR43181:SF1">
    <property type="entry name" value="2-C-METHYL-D-ERYTHRITOL 2,4-CYCLODIPHOSPHATE SYNTHASE, CHLOROPLASTIC"/>
    <property type="match status" value="1"/>
</dbReference>
<dbReference type="FunFam" id="3.30.1330.50:FF:000001">
    <property type="entry name" value="2-C-methyl-D-erythritol 2,4-cyclodiphosphate synthase"/>
    <property type="match status" value="1"/>
</dbReference>